<reference evidence="4 5" key="1">
    <citation type="submission" date="2020-02" db="EMBL/GenBank/DDBJ databases">
        <title>Draft genome sequence of Haematococcus lacustris strain NIES-144.</title>
        <authorList>
            <person name="Morimoto D."/>
            <person name="Nakagawa S."/>
            <person name="Yoshida T."/>
            <person name="Sawayama S."/>
        </authorList>
    </citation>
    <scope>NUCLEOTIDE SEQUENCE [LARGE SCALE GENOMIC DNA]</scope>
    <source>
        <strain evidence="4 5">NIES-144</strain>
    </source>
</reference>
<dbReference type="EMBL" id="BLLF01000006">
    <property type="protein sequence ID" value="GFH05698.1"/>
    <property type="molecule type" value="Genomic_DNA"/>
</dbReference>
<feature type="compositionally biased region" description="Basic and acidic residues" evidence="2">
    <location>
        <begin position="73"/>
        <end position="85"/>
    </location>
</feature>
<feature type="region of interest" description="Disordered" evidence="2">
    <location>
        <begin position="34"/>
        <end position="106"/>
    </location>
</feature>
<dbReference type="Proteomes" id="UP000485058">
    <property type="component" value="Unassembled WGS sequence"/>
</dbReference>
<name>A0A699YCX6_HAELA</name>
<accession>A0A699YCX6</accession>
<dbReference type="Pfam" id="PF10312">
    <property type="entry name" value="Cactin_mid"/>
    <property type="match status" value="1"/>
</dbReference>
<dbReference type="AlphaFoldDB" id="A0A699YCX6"/>
<evidence type="ECO:0000256" key="2">
    <source>
        <dbReference type="SAM" id="MobiDB-lite"/>
    </source>
</evidence>
<dbReference type="InterPro" id="IPR018816">
    <property type="entry name" value="Cactin_central"/>
</dbReference>
<evidence type="ECO:0000313" key="4">
    <source>
        <dbReference type="EMBL" id="GFH05698.1"/>
    </source>
</evidence>
<evidence type="ECO:0000313" key="5">
    <source>
        <dbReference type="Proteomes" id="UP000485058"/>
    </source>
</evidence>
<feature type="coiled-coil region" evidence="1">
    <location>
        <begin position="129"/>
        <end position="157"/>
    </location>
</feature>
<feature type="domain" description="Splicing factor cactin central" evidence="3">
    <location>
        <begin position="165"/>
        <end position="228"/>
    </location>
</feature>
<dbReference type="GO" id="GO:0045292">
    <property type="term" value="P:mRNA cis splicing, via spliceosome"/>
    <property type="evidence" value="ECO:0007669"/>
    <property type="project" value="TreeGrafter"/>
</dbReference>
<protein>
    <recommendedName>
        <fullName evidence="3">Splicing factor cactin central domain-containing protein</fullName>
    </recommendedName>
</protein>
<keyword evidence="1" id="KW-0175">Coiled coil</keyword>
<feature type="compositionally biased region" description="Basic residues" evidence="2">
    <location>
        <begin position="44"/>
        <end position="58"/>
    </location>
</feature>
<dbReference type="GO" id="GO:0005681">
    <property type="term" value="C:spliceosomal complex"/>
    <property type="evidence" value="ECO:0007669"/>
    <property type="project" value="TreeGrafter"/>
</dbReference>
<keyword evidence="5" id="KW-1185">Reference proteome</keyword>
<gene>
    <name evidence="4" type="ORF">HaLaN_00201</name>
</gene>
<organism evidence="4 5">
    <name type="scientific">Haematococcus lacustris</name>
    <name type="common">Green alga</name>
    <name type="synonym">Haematococcus pluvialis</name>
    <dbReference type="NCBI Taxonomy" id="44745"/>
    <lineage>
        <taxon>Eukaryota</taxon>
        <taxon>Viridiplantae</taxon>
        <taxon>Chlorophyta</taxon>
        <taxon>core chlorophytes</taxon>
        <taxon>Chlorophyceae</taxon>
        <taxon>CS clade</taxon>
        <taxon>Chlamydomonadales</taxon>
        <taxon>Haematococcaceae</taxon>
        <taxon>Haematococcus</taxon>
    </lineage>
</organism>
<proteinExistence type="predicted"/>
<evidence type="ECO:0000256" key="1">
    <source>
        <dbReference type="SAM" id="Coils"/>
    </source>
</evidence>
<feature type="compositionally biased region" description="Low complexity" evidence="2">
    <location>
        <begin position="60"/>
        <end position="71"/>
    </location>
</feature>
<dbReference type="GO" id="GO:0005737">
    <property type="term" value="C:cytoplasm"/>
    <property type="evidence" value="ECO:0007669"/>
    <property type="project" value="TreeGrafter"/>
</dbReference>
<evidence type="ECO:0000259" key="3">
    <source>
        <dbReference type="Pfam" id="PF10312"/>
    </source>
</evidence>
<dbReference type="PANTHER" id="PTHR21737:SF4">
    <property type="entry name" value="SPLICING FACTOR CACTIN"/>
    <property type="match status" value="1"/>
</dbReference>
<dbReference type="PANTHER" id="PTHR21737">
    <property type="entry name" value="POLYGLUTAMINE BINDING PROTEIN 1/MARVEL MEMBRANE-ASSOCIATING DOMAIN CONTAINING 3"/>
    <property type="match status" value="1"/>
</dbReference>
<sequence length="364" mass="40860">MQLLCDDSKAQERARPYARVARFGRSGRSFVRFGVAATSMGSKREKKRKSKKSKRKKSSSSESTSQSSSSDSGDDRKRQKSEKLAQKVVAHLQKSSGKGPDQPFVWGKKVEKELAEGKKLKDISVFSDRNRLQERLEELEKVRKRQADRELEKARREEELGMVQRMRAAQEAMDSEAKEEEFYLQSLLSKAERRLREGRPAPSDLIARNLHAGLRLGEPADEYDKHEPMHTDFWKALLAVADHELLEARKRDAVDRAHLAGNSLAPALALALLPQTNRVLNIPAIIRIVCCDVIIMMFMMMVLHHCECQLCMAAQPCPGHSPGSPTQDLKQAVAAFARRDVLFALHADDTESAWSLHGDGCSCG</sequence>
<comment type="caution">
    <text evidence="4">The sequence shown here is derived from an EMBL/GenBank/DDBJ whole genome shotgun (WGS) entry which is preliminary data.</text>
</comment>